<feature type="region of interest" description="Disordered" evidence="1">
    <location>
        <begin position="1"/>
        <end position="109"/>
    </location>
</feature>
<evidence type="ECO:0000313" key="2">
    <source>
        <dbReference type="EMBL" id="KAF1374397.1"/>
    </source>
</evidence>
<sequence length="182" mass="20179">MSQREETGDRVHSSETPLHGEHDSQTEAQSNGSSEASVSKSHVPRGDINNRPKRRSSCKKRSTESKDPSTSRTPCKPLNSRNLNADINVSPLRMSTQCPESSDSDASCKSYMSKDNIINFKERRSSLRARLKCTASTGSSSNPSQGRINAKERHSSLQKSPMTSGGKRSSWTLRKRPRKFVV</sequence>
<feature type="compositionally biased region" description="Polar residues" evidence="1">
    <location>
        <begin position="157"/>
        <end position="172"/>
    </location>
</feature>
<reference evidence="2 3" key="1">
    <citation type="submission" date="2019-06" db="EMBL/GenBank/DDBJ databases">
        <title>A chromosome-scale genome assembly of the European perch, Perca fluviatilis.</title>
        <authorList>
            <person name="Roques C."/>
            <person name="Zahm M."/>
            <person name="Cabau C."/>
            <person name="Klopp C."/>
            <person name="Bouchez O."/>
            <person name="Donnadieu C."/>
            <person name="Kuhl H."/>
            <person name="Gislard M."/>
            <person name="Guendouz S."/>
            <person name="Journot L."/>
            <person name="Haffray P."/>
            <person name="Bestin A."/>
            <person name="Morvezen R."/>
            <person name="Feron R."/>
            <person name="Wen M."/>
            <person name="Jouanno E."/>
            <person name="Herpin A."/>
            <person name="Schartl M."/>
            <person name="Postlethwait J."/>
            <person name="Schaerlinger B."/>
            <person name="Chardard D."/>
            <person name="Lecocq T."/>
            <person name="Poncet C."/>
            <person name="Jaffrelo L."/>
            <person name="Lampietro C."/>
            <person name="Guiguen Y."/>
        </authorList>
    </citation>
    <scope>NUCLEOTIDE SEQUENCE [LARGE SCALE GENOMIC DNA]</scope>
    <source>
        <tissue evidence="2">Blood</tissue>
    </source>
</reference>
<dbReference type="AlphaFoldDB" id="A0A6A5DQ63"/>
<dbReference type="EMBL" id="VHII01000020">
    <property type="protein sequence ID" value="KAF1374397.1"/>
    <property type="molecule type" value="Genomic_DNA"/>
</dbReference>
<feature type="compositionally biased region" description="Polar residues" evidence="1">
    <location>
        <begin position="26"/>
        <end position="40"/>
    </location>
</feature>
<feature type="compositionally biased region" description="Basic residues" evidence="1">
    <location>
        <begin position="173"/>
        <end position="182"/>
    </location>
</feature>
<feature type="compositionally biased region" description="Basic residues" evidence="1">
    <location>
        <begin position="51"/>
        <end position="60"/>
    </location>
</feature>
<proteinExistence type="predicted"/>
<feature type="region of interest" description="Disordered" evidence="1">
    <location>
        <begin position="133"/>
        <end position="182"/>
    </location>
</feature>
<keyword evidence="3" id="KW-1185">Reference proteome</keyword>
<dbReference type="Proteomes" id="UP000465112">
    <property type="component" value="Chromosome 20"/>
</dbReference>
<protein>
    <submittedName>
        <fullName evidence="2">Uncharacterized protein</fullName>
    </submittedName>
</protein>
<evidence type="ECO:0000313" key="3">
    <source>
        <dbReference type="Proteomes" id="UP000465112"/>
    </source>
</evidence>
<comment type="caution">
    <text evidence="2">The sequence shown here is derived from an EMBL/GenBank/DDBJ whole genome shotgun (WGS) entry which is preliminary data.</text>
</comment>
<accession>A0A6A5DQ63</accession>
<gene>
    <name evidence="2" type="ORF">PFLUV_G00228680</name>
</gene>
<feature type="compositionally biased region" description="Basic and acidic residues" evidence="1">
    <location>
        <begin position="1"/>
        <end position="25"/>
    </location>
</feature>
<feature type="compositionally biased region" description="Polar residues" evidence="1">
    <location>
        <begin position="134"/>
        <end position="147"/>
    </location>
</feature>
<organism evidence="2 3">
    <name type="scientific">Perca fluviatilis</name>
    <name type="common">European perch</name>
    <dbReference type="NCBI Taxonomy" id="8168"/>
    <lineage>
        <taxon>Eukaryota</taxon>
        <taxon>Metazoa</taxon>
        <taxon>Chordata</taxon>
        <taxon>Craniata</taxon>
        <taxon>Vertebrata</taxon>
        <taxon>Euteleostomi</taxon>
        <taxon>Actinopterygii</taxon>
        <taxon>Neopterygii</taxon>
        <taxon>Teleostei</taxon>
        <taxon>Neoteleostei</taxon>
        <taxon>Acanthomorphata</taxon>
        <taxon>Eupercaria</taxon>
        <taxon>Perciformes</taxon>
        <taxon>Percoidei</taxon>
        <taxon>Percidae</taxon>
        <taxon>Percinae</taxon>
        <taxon>Perca</taxon>
    </lineage>
</organism>
<evidence type="ECO:0000256" key="1">
    <source>
        <dbReference type="SAM" id="MobiDB-lite"/>
    </source>
</evidence>
<name>A0A6A5DQ63_PERFL</name>
<feature type="compositionally biased region" description="Polar residues" evidence="1">
    <location>
        <begin position="70"/>
        <end position="107"/>
    </location>
</feature>